<evidence type="ECO:0008006" key="4">
    <source>
        <dbReference type="Google" id="ProtNLM"/>
    </source>
</evidence>
<sequence length="180" mass="19531">MIKHQEGFTLVEMLAVVAMVSVLSTIVFVSLTTTRSDQELEAARKLLSSELRQVITWSQTGKIEGSSGNLPEGYGIKISPGSDAYIIYAEFDGDKKFQSTGSDVVISQNLLIDSDSISRVQFESCTPATPKCDVYSQINSGELYINGTKTSDLQITLEHVSSGVQSVINMDRSTGQINVP</sequence>
<keyword evidence="1" id="KW-1133">Transmembrane helix</keyword>
<dbReference type="Proteomes" id="UP000230292">
    <property type="component" value="Unassembled WGS sequence"/>
</dbReference>
<dbReference type="NCBIfam" id="TIGR02532">
    <property type="entry name" value="IV_pilin_GFxxxE"/>
    <property type="match status" value="1"/>
</dbReference>
<reference evidence="2 3" key="1">
    <citation type="submission" date="2017-09" db="EMBL/GenBank/DDBJ databases">
        <title>Depth-based differentiation of microbial function through sediment-hosted aquifers and enrichment of novel symbionts in the deep terrestrial subsurface.</title>
        <authorList>
            <person name="Probst A.J."/>
            <person name="Ladd B."/>
            <person name="Jarett J.K."/>
            <person name="Geller-Mcgrath D.E."/>
            <person name="Sieber C.M."/>
            <person name="Emerson J.B."/>
            <person name="Anantharaman K."/>
            <person name="Thomas B.C."/>
            <person name="Malmstrom R."/>
            <person name="Stieglmeier M."/>
            <person name="Klingl A."/>
            <person name="Woyke T."/>
            <person name="Ryan C.M."/>
            <person name="Banfield J.F."/>
        </authorList>
    </citation>
    <scope>NUCLEOTIDE SEQUENCE [LARGE SCALE GENOMIC DNA]</scope>
    <source>
        <strain evidence="2">CG15_BIG_FIL_POST_REV_8_21_14_020_45_12</strain>
    </source>
</reference>
<dbReference type="Gene3D" id="3.30.700.10">
    <property type="entry name" value="Glycoprotein, Type 4 Pilin"/>
    <property type="match status" value="1"/>
</dbReference>
<gene>
    <name evidence="2" type="ORF">COW24_05380</name>
</gene>
<proteinExistence type="predicted"/>
<evidence type="ECO:0000313" key="2">
    <source>
        <dbReference type="EMBL" id="PIW36457.1"/>
    </source>
</evidence>
<dbReference type="InterPro" id="IPR045584">
    <property type="entry name" value="Pilin-like"/>
</dbReference>
<name>A0A2M7H2H6_9BACT</name>
<protein>
    <recommendedName>
        <fullName evidence="4">General secretion pathway GspH domain-containing protein</fullName>
    </recommendedName>
</protein>
<accession>A0A2M7H2H6</accession>
<keyword evidence="1" id="KW-0472">Membrane</keyword>
<evidence type="ECO:0000313" key="3">
    <source>
        <dbReference type="Proteomes" id="UP000230292"/>
    </source>
</evidence>
<organism evidence="2 3">
    <name type="scientific">Candidatus Kerfeldbacteria bacterium CG15_BIG_FIL_POST_REV_8_21_14_020_45_12</name>
    <dbReference type="NCBI Taxonomy" id="2014247"/>
    <lineage>
        <taxon>Bacteria</taxon>
        <taxon>Candidatus Kerfeldiibacteriota</taxon>
    </lineage>
</organism>
<evidence type="ECO:0000256" key="1">
    <source>
        <dbReference type="SAM" id="Phobius"/>
    </source>
</evidence>
<comment type="caution">
    <text evidence="2">The sequence shown here is derived from an EMBL/GenBank/DDBJ whole genome shotgun (WGS) entry which is preliminary data.</text>
</comment>
<dbReference type="PROSITE" id="PS00409">
    <property type="entry name" value="PROKAR_NTER_METHYL"/>
    <property type="match status" value="1"/>
</dbReference>
<dbReference type="EMBL" id="PFGC01000053">
    <property type="protein sequence ID" value="PIW36457.1"/>
    <property type="molecule type" value="Genomic_DNA"/>
</dbReference>
<dbReference type="InterPro" id="IPR012902">
    <property type="entry name" value="N_methyl_site"/>
</dbReference>
<dbReference type="AlphaFoldDB" id="A0A2M7H2H6"/>
<dbReference type="Pfam" id="PF07963">
    <property type="entry name" value="N_methyl"/>
    <property type="match status" value="1"/>
</dbReference>
<feature type="transmembrane region" description="Helical" evidence="1">
    <location>
        <begin position="7"/>
        <end position="31"/>
    </location>
</feature>
<dbReference type="SUPFAM" id="SSF54523">
    <property type="entry name" value="Pili subunits"/>
    <property type="match status" value="1"/>
</dbReference>
<keyword evidence="1" id="KW-0812">Transmembrane</keyword>